<proteinExistence type="inferred from homology"/>
<keyword evidence="3 5" id="KW-0663">Pyridoxal phosphate</keyword>
<dbReference type="RefSeq" id="WP_151653163.1">
    <property type="nucleotide sequence ID" value="NZ_JAKVTF010000002.1"/>
</dbReference>
<dbReference type="SUPFAM" id="SSF53686">
    <property type="entry name" value="Tryptophan synthase beta subunit-like PLP-dependent enzymes"/>
    <property type="match status" value="1"/>
</dbReference>
<dbReference type="NCBIfam" id="TIGR01275">
    <property type="entry name" value="ACC_deam_rel"/>
    <property type="match status" value="1"/>
</dbReference>
<dbReference type="GO" id="GO:0019148">
    <property type="term" value="F:D-cysteine desulfhydrase activity"/>
    <property type="evidence" value="ECO:0007669"/>
    <property type="project" value="TreeGrafter"/>
</dbReference>
<feature type="active site" description="Nucleophile" evidence="4">
    <location>
        <position position="77"/>
    </location>
</feature>
<evidence type="ECO:0000256" key="1">
    <source>
        <dbReference type="ARBA" id="ARBA00001933"/>
    </source>
</evidence>
<feature type="modified residue" description="N6-(pyridoxal phosphate)lysine" evidence="5">
    <location>
        <position position="50"/>
    </location>
</feature>
<evidence type="ECO:0000313" key="7">
    <source>
        <dbReference type="EMBL" id="KAB2679266.1"/>
    </source>
</evidence>
<dbReference type="PANTHER" id="PTHR43780:SF2">
    <property type="entry name" value="1-AMINOCYCLOPROPANE-1-CARBOXYLATE DEAMINASE-RELATED"/>
    <property type="match status" value="1"/>
</dbReference>
<dbReference type="Pfam" id="PF00291">
    <property type="entry name" value="PALP"/>
    <property type="match status" value="1"/>
</dbReference>
<feature type="domain" description="Tryptophan synthase beta chain-like PALP" evidence="6">
    <location>
        <begin position="12"/>
        <end position="317"/>
    </location>
</feature>
<dbReference type="EMBL" id="WBVX01000032">
    <property type="protein sequence ID" value="KAB2679266.1"/>
    <property type="molecule type" value="Genomic_DNA"/>
</dbReference>
<dbReference type="InterPro" id="IPR027278">
    <property type="entry name" value="ACCD_DCysDesulf"/>
</dbReference>
<evidence type="ECO:0000256" key="2">
    <source>
        <dbReference type="ARBA" id="ARBA00008639"/>
    </source>
</evidence>
<evidence type="ECO:0000256" key="4">
    <source>
        <dbReference type="PIRSR" id="PIRSR006278-1"/>
    </source>
</evidence>
<dbReference type="AlphaFoldDB" id="A0A6L3YC97"/>
<gene>
    <name evidence="7" type="ORF">F9L08_22890</name>
</gene>
<sequence>MSDRLFSQKYHLGHFPTPLEPMRRFSHHLGGPEIWIKRDDCTGLAGGGNKTRKLEYLISDALRTGADTLITTGALQSNHARQTAAAAAKVGLNCLLLLEDAVPFRAPYYHDMGNLLLDDLLSAQVQRLPRGSDLTKAALEAAAILRKAGKRPYTIPLGGSNGLGALAYVDGVGELAEQAKALAIEFDYVVVASGSGGTHAGILAGAAYFKQPWRTLGVSVSSQPPEQRHKIEAILSDLENYLPDRCTDLSVDVDAGQIGSGYGQPTRQAVAAIRLVAETEAILLDPVYTGKAMAGLMDFVQTQKLSIGKRVLFWHTGGADVLSAYTSDLVRS</sequence>
<dbReference type="InterPro" id="IPR036052">
    <property type="entry name" value="TrpB-like_PALP_sf"/>
</dbReference>
<evidence type="ECO:0000256" key="5">
    <source>
        <dbReference type="PIRSR" id="PIRSR006278-2"/>
    </source>
</evidence>
<comment type="similarity">
    <text evidence="2">Belongs to the ACC deaminase/D-cysteine desulfhydrase family.</text>
</comment>
<evidence type="ECO:0000313" key="8">
    <source>
        <dbReference type="Proteomes" id="UP000481643"/>
    </source>
</evidence>
<comment type="cofactor">
    <cofactor evidence="1">
        <name>pyridoxal 5'-phosphate</name>
        <dbReference type="ChEBI" id="CHEBI:597326"/>
    </cofactor>
</comment>
<protein>
    <submittedName>
        <fullName evidence="7">D-cysteine desulfhydrase family protein</fullName>
    </submittedName>
</protein>
<dbReference type="InterPro" id="IPR005966">
    <property type="entry name" value="D-Cys_desShydrase"/>
</dbReference>
<name>A0A6L3YC97_9HYPH</name>
<evidence type="ECO:0000259" key="6">
    <source>
        <dbReference type="Pfam" id="PF00291"/>
    </source>
</evidence>
<dbReference type="Proteomes" id="UP000481643">
    <property type="component" value="Unassembled WGS sequence"/>
</dbReference>
<reference evidence="7 8" key="1">
    <citation type="submission" date="2019-09" db="EMBL/GenBank/DDBJ databases">
        <title>Taxonomic organization of the family Brucellaceae based on a phylogenomic approach.</title>
        <authorList>
            <person name="Leclercq S."/>
            <person name="Cloeckaert A."/>
            <person name="Zygmunt M.S."/>
        </authorList>
    </citation>
    <scope>NUCLEOTIDE SEQUENCE [LARGE SCALE GENOMIC DNA]</scope>
    <source>
        <strain evidence="7 8">WS1830</strain>
    </source>
</reference>
<evidence type="ECO:0000256" key="3">
    <source>
        <dbReference type="ARBA" id="ARBA00022898"/>
    </source>
</evidence>
<comment type="caution">
    <text evidence="7">The sequence shown here is derived from an EMBL/GenBank/DDBJ whole genome shotgun (WGS) entry which is preliminary data.</text>
</comment>
<dbReference type="Gene3D" id="3.40.50.1100">
    <property type="match status" value="2"/>
</dbReference>
<dbReference type="InterPro" id="IPR001926">
    <property type="entry name" value="TrpB-like_PALP"/>
</dbReference>
<accession>A0A6L3YC97</accession>
<dbReference type="PANTHER" id="PTHR43780">
    <property type="entry name" value="1-AMINOCYCLOPROPANE-1-CARBOXYLATE DEAMINASE-RELATED"/>
    <property type="match status" value="1"/>
</dbReference>
<dbReference type="PIRSF" id="PIRSF006278">
    <property type="entry name" value="ACCD_DCysDesulf"/>
    <property type="match status" value="1"/>
</dbReference>
<organism evidence="7 8">
    <name type="scientific">Brucella tritici</name>
    <dbReference type="NCBI Taxonomy" id="94626"/>
    <lineage>
        <taxon>Bacteria</taxon>
        <taxon>Pseudomonadati</taxon>
        <taxon>Pseudomonadota</taxon>
        <taxon>Alphaproteobacteria</taxon>
        <taxon>Hyphomicrobiales</taxon>
        <taxon>Brucellaceae</taxon>
        <taxon>Brucella/Ochrobactrum group</taxon>
        <taxon>Brucella</taxon>
    </lineage>
</organism>